<evidence type="ECO:0000313" key="1">
    <source>
        <dbReference type="EMBL" id="MDO7837524.1"/>
    </source>
</evidence>
<dbReference type="Proteomes" id="UP001176471">
    <property type="component" value="Unassembled WGS sequence"/>
</dbReference>
<proteinExistence type="predicted"/>
<dbReference type="EMBL" id="JAUQOM010000035">
    <property type="protein sequence ID" value="MDO7837524.1"/>
    <property type="molecule type" value="Genomic_DNA"/>
</dbReference>
<reference evidence="1" key="1">
    <citation type="submission" date="2023-07" db="EMBL/GenBank/DDBJ databases">
        <title>Bacterial whole genome sequence for Sphingobium sp. HBC34.</title>
        <authorList>
            <person name="Le V."/>
            <person name="Ko S.-R."/>
            <person name="Ahn C.-Y."/>
            <person name="Oh H.-M."/>
        </authorList>
    </citation>
    <scope>NUCLEOTIDE SEQUENCE</scope>
    <source>
        <strain evidence="1">HBC34</strain>
    </source>
</reference>
<evidence type="ECO:0000313" key="2">
    <source>
        <dbReference type="Proteomes" id="UP001176471"/>
    </source>
</evidence>
<accession>A0ABT8ZSK8</accession>
<organism evidence="1 2">
    <name type="scientific">Sphingobium cyanobacteriorum</name>
    <dbReference type="NCBI Taxonomy" id="3063954"/>
    <lineage>
        <taxon>Bacteria</taxon>
        <taxon>Pseudomonadati</taxon>
        <taxon>Pseudomonadota</taxon>
        <taxon>Alphaproteobacteria</taxon>
        <taxon>Sphingomonadales</taxon>
        <taxon>Sphingomonadaceae</taxon>
        <taxon>Sphingobium</taxon>
    </lineage>
</organism>
<name>A0ABT8ZSK8_9SPHN</name>
<comment type="caution">
    <text evidence="1">The sequence shown here is derived from an EMBL/GenBank/DDBJ whole genome shotgun (WGS) entry which is preliminary data.</text>
</comment>
<dbReference type="RefSeq" id="WP_304537776.1">
    <property type="nucleotide sequence ID" value="NZ_JAUQOM010000035.1"/>
</dbReference>
<protein>
    <submittedName>
        <fullName evidence="1">Uncharacterized protein</fullName>
    </submittedName>
</protein>
<keyword evidence="2" id="KW-1185">Reference proteome</keyword>
<sequence length="59" mass="6335">MAALAQQGRAVVEDTVRAALEMIHAPLHMGVALLLTRITGVVGRLIPSNDRVCVEQKTL</sequence>
<gene>
    <name evidence="1" type="ORF">Q4610_21010</name>
</gene>